<evidence type="ECO:0000313" key="2">
    <source>
        <dbReference type="Proteomes" id="UP000631421"/>
    </source>
</evidence>
<dbReference type="Proteomes" id="UP000631421">
    <property type="component" value="Unassembled WGS sequence"/>
</dbReference>
<protein>
    <submittedName>
        <fullName evidence="1">Uncharacterized protein</fullName>
    </submittedName>
</protein>
<comment type="caution">
    <text evidence="1">The sequence shown here is derived from an EMBL/GenBank/DDBJ whole genome shotgun (WGS) entry which is preliminary data.</text>
</comment>
<gene>
    <name evidence="1" type="ORF">H6F44_06040</name>
</gene>
<reference evidence="1" key="1">
    <citation type="journal article" date="2015" name="ISME J.">
        <title>Draft Genome Sequence of Streptomyces incarnatus NRRL8089, which Produces the Nucleoside Antibiotic Sinefungin.</title>
        <authorList>
            <person name="Oshima K."/>
            <person name="Hattori M."/>
            <person name="Shimizu H."/>
            <person name="Fukuda K."/>
            <person name="Nemoto M."/>
            <person name="Inagaki K."/>
            <person name="Tamura T."/>
        </authorList>
    </citation>
    <scope>NUCLEOTIDE SEQUENCE</scope>
    <source>
        <strain evidence="1">FACHB-1277</strain>
    </source>
</reference>
<keyword evidence="2" id="KW-1185">Reference proteome</keyword>
<accession>A0A926UR25</accession>
<evidence type="ECO:0000313" key="1">
    <source>
        <dbReference type="EMBL" id="MBD2149685.1"/>
    </source>
</evidence>
<dbReference type="EMBL" id="JACJPY010000012">
    <property type="protein sequence ID" value="MBD2149685.1"/>
    <property type="molecule type" value="Genomic_DNA"/>
</dbReference>
<proteinExistence type="predicted"/>
<organism evidence="1 2">
    <name type="scientific">Pseudanabaena cinerea FACHB-1277</name>
    <dbReference type="NCBI Taxonomy" id="2949581"/>
    <lineage>
        <taxon>Bacteria</taxon>
        <taxon>Bacillati</taxon>
        <taxon>Cyanobacteriota</taxon>
        <taxon>Cyanophyceae</taxon>
        <taxon>Pseudanabaenales</taxon>
        <taxon>Pseudanabaenaceae</taxon>
        <taxon>Pseudanabaena</taxon>
        <taxon>Pseudanabaena cinerea</taxon>
    </lineage>
</organism>
<sequence length="179" mass="20395">MTSNQWRSLLKILFVCLICIGITFANTLIPSFAANVAADEPESSQIISRFEAIKDKMAKLRFCYNESCFYRNVTSKVIPPSDRNPHYTAEISAAVERPSSSPDLADYHFVYVNDRWQLIKGEEFTDVADYVFIGDRYEIYSVHNSHTLRGNLEKARQDGGIKSGYLSLYFDVLDQGVEK</sequence>
<name>A0A926UR25_9CYAN</name>
<dbReference type="RefSeq" id="WP_190350057.1">
    <property type="nucleotide sequence ID" value="NZ_JACJPY010000012.1"/>
</dbReference>
<dbReference type="AlphaFoldDB" id="A0A926UR25"/>
<reference evidence="1" key="2">
    <citation type="submission" date="2020-08" db="EMBL/GenBank/DDBJ databases">
        <authorList>
            <person name="Chen M."/>
            <person name="Teng W."/>
            <person name="Zhao L."/>
            <person name="Hu C."/>
            <person name="Zhou Y."/>
            <person name="Han B."/>
            <person name="Song L."/>
            <person name="Shu W."/>
        </authorList>
    </citation>
    <scope>NUCLEOTIDE SEQUENCE</scope>
    <source>
        <strain evidence="1">FACHB-1277</strain>
    </source>
</reference>